<evidence type="ECO:0000313" key="6">
    <source>
        <dbReference type="Proteomes" id="UP001642900"/>
    </source>
</evidence>
<dbReference type="Gene3D" id="3.20.20.330">
    <property type="entry name" value="Homocysteine-binding-like domain"/>
    <property type="match status" value="1"/>
</dbReference>
<dbReference type="GO" id="GO:0046872">
    <property type="term" value="F:metal ion binding"/>
    <property type="evidence" value="ECO:0007669"/>
    <property type="project" value="UniProtKB-KW"/>
</dbReference>
<feature type="domain" description="Hcy-binding" evidence="4">
    <location>
        <begin position="4"/>
        <end position="309"/>
    </location>
</feature>
<dbReference type="GO" id="GO:0032259">
    <property type="term" value="P:methylation"/>
    <property type="evidence" value="ECO:0007669"/>
    <property type="project" value="UniProtKB-KW"/>
</dbReference>
<dbReference type="PANTHER" id="PTHR11103:SF18">
    <property type="entry name" value="SLR1189 PROTEIN"/>
    <property type="match status" value="1"/>
</dbReference>
<feature type="binding site" evidence="3">
    <location>
        <position position="226"/>
    </location>
    <ligand>
        <name>Zn(2+)</name>
        <dbReference type="ChEBI" id="CHEBI:29105"/>
    </ligand>
</feature>
<keyword evidence="3" id="KW-0862">Zinc</keyword>
<dbReference type="GO" id="GO:0008168">
    <property type="term" value="F:methyltransferase activity"/>
    <property type="evidence" value="ECO:0007669"/>
    <property type="project" value="UniProtKB-UniRule"/>
</dbReference>
<evidence type="ECO:0000256" key="1">
    <source>
        <dbReference type="ARBA" id="ARBA00022603"/>
    </source>
</evidence>
<dbReference type="RefSeq" id="WP_165033131.1">
    <property type="nucleotide sequence ID" value="NZ_JAAKZF010000065.1"/>
</dbReference>
<evidence type="ECO:0000259" key="4">
    <source>
        <dbReference type="PROSITE" id="PS50970"/>
    </source>
</evidence>
<keyword evidence="6" id="KW-1185">Reference proteome</keyword>
<dbReference type="PANTHER" id="PTHR11103">
    <property type="entry name" value="SLR1189 PROTEIN"/>
    <property type="match status" value="1"/>
</dbReference>
<dbReference type="SUPFAM" id="SSF82282">
    <property type="entry name" value="Homocysteine S-methyltransferase"/>
    <property type="match status" value="1"/>
</dbReference>
<proteinExistence type="predicted"/>
<name>A0A6G4WJ65_9HYPH</name>
<evidence type="ECO:0000256" key="2">
    <source>
        <dbReference type="ARBA" id="ARBA00022679"/>
    </source>
</evidence>
<feature type="binding site" evidence="3">
    <location>
        <position position="294"/>
    </location>
    <ligand>
        <name>Zn(2+)</name>
        <dbReference type="ChEBI" id="CHEBI:29105"/>
    </ligand>
</feature>
<organism evidence="5 6">
    <name type="scientific">Allomesorhizobium camelthorni</name>
    <dbReference type="NCBI Taxonomy" id="475069"/>
    <lineage>
        <taxon>Bacteria</taxon>
        <taxon>Pseudomonadati</taxon>
        <taxon>Pseudomonadota</taxon>
        <taxon>Alphaproteobacteria</taxon>
        <taxon>Hyphomicrobiales</taxon>
        <taxon>Phyllobacteriaceae</taxon>
        <taxon>Allomesorhizobium</taxon>
    </lineage>
</organism>
<sequence>MTDYRHLLPQLGGGLFLTDGGIETTLIFHQGLDLPLFASYVLLDDAAGREALKRYYRDYFRIAEERGVGFILESPTWRCSRDWGAKLGHDARRIESFNREAITLMEELRREARTDAPIVISGNVGPHGDGYAPKAQLSPDEAEEYHGHQIRTFADTAADMVAAVTMTHTGEAIGVVRAARSAGMPVAIAFTTETDGRLPSGEALGEAIEKVDEGTGAAPVYYMVNCAHPDHFAGALGEGAWRSRLRGIRANASRKSHAELDNSDVLDPGDPVELARDYTRLRRMLPGLSVFGGCCGTDHRHIEQICLICLEAA</sequence>
<dbReference type="EMBL" id="JAAKZF010000065">
    <property type="protein sequence ID" value="NGO54801.1"/>
    <property type="molecule type" value="Genomic_DNA"/>
</dbReference>
<evidence type="ECO:0000256" key="3">
    <source>
        <dbReference type="PROSITE-ProRule" id="PRU00333"/>
    </source>
</evidence>
<accession>A0A6G4WJ65</accession>
<dbReference type="InterPro" id="IPR036589">
    <property type="entry name" value="HCY_dom_sf"/>
</dbReference>
<dbReference type="Proteomes" id="UP001642900">
    <property type="component" value="Unassembled WGS sequence"/>
</dbReference>
<keyword evidence="3" id="KW-0479">Metal-binding</keyword>
<protein>
    <submittedName>
        <fullName evidence="5">Homocysteine S-methyltransferase family protein</fullName>
    </submittedName>
</protein>
<dbReference type="InterPro" id="IPR003726">
    <property type="entry name" value="HCY_dom"/>
</dbReference>
<feature type="binding site" evidence="3">
    <location>
        <position position="295"/>
    </location>
    <ligand>
        <name>Zn(2+)</name>
        <dbReference type="ChEBI" id="CHEBI:29105"/>
    </ligand>
</feature>
<dbReference type="PROSITE" id="PS50970">
    <property type="entry name" value="HCY"/>
    <property type="match status" value="1"/>
</dbReference>
<evidence type="ECO:0000313" key="5">
    <source>
        <dbReference type="EMBL" id="NGO54801.1"/>
    </source>
</evidence>
<comment type="cofactor">
    <cofactor evidence="3">
        <name>Zn(2+)</name>
        <dbReference type="ChEBI" id="CHEBI:29105"/>
    </cofactor>
</comment>
<keyword evidence="2 3" id="KW-0808">Transferase</keyword>
<dbReference type="AlphaFoldDB" id="A0A6G4WJ65"/>
<keyword evidence="1 3" id="KW-0489">Methyltransferase</keyword>
<gene>
    <name evidence="5" type="ORF">G6N73_27405</name>
</gene>
<reference evidence="5 6" key="1">
    <citation type="submission" date="2020-02" db="EMBL/GenBank/DDBJ databases">
        <title>Genome sequence of strain CCNWXJ40-4.</title>
        <authorList>
            <person name="Gao J."/>
            <person name="Sun J."/>
        </authorList>
    </citation>
    <scope>NUCLEOTIDE SEQUENCE [LARGE SCALE GENOMIC DNA]</scope>
    <source>
        <strain evidence="5 6">CCNWXJ 40-4</strain>
    </source>
</reference>
<dbReference type="Pfam" id="PF02574">
    <property type="entry name" value="S-methyl_trans"/>
    <property type="match status" value="1"/>
</dbReference>
<comment type="caution">
    <text evidence="5">The sequence shown here is derived from an EMBL/GenBank/DDBJ whole genome shotgun (WGS) entry which is preliminary data.</text>
</comment>